<feature type="compositionally biased region" description="Low complexity" evidence="1">
    <location>
        <begin position="445"/>
        <end position="459"/>
    </location>
</feature>
<dbReference type="Proteomes" id="UP000009168">
    <property type="component" value="Unassembled WGS sequence"/>
</dbReference>
<dbReference type="EMBL" id="GG662738">
    <property type="protein sequence ID" value="EAR93149.2"/>
    <property type="molecule type" value="Genomic_DNA"/>
</dbReference>
<dbReference type="InterPro" id="IPR035892">
    <property type="entry name" value="C2_domain_sf"/>
</dbReference>
<feature type="domain" description="C2" evidence="2">
    <location>
        <begin position="1"/>
        <end position="107"/>
    </location>
</feature>
<evidence type="ECO:0000313" key="3">
    <source>
        <dbReference type="EMBL" id="EAR93149.2"/>
    </source>
</evidence>
<evidence type="ECO:0000256" key="1">
    <source>
        <dbReference type="SAM" id="MobiDB-lite"/>
    </source>
</evidence>
<dbReference type="STRING" id="312017.Q238S1"/>
<dbReference type="InParanoid" id="Q238S1"/>
<keyword evidence="4" id="KW-1185">Reference proteome</keyword>
<feature type="region of interest" description="Disordered" evidence="1">
    <location>
        <begin position="1529"/>
        <end position="1562"/>
    </location>
</feature>
<sequence>MDQSLSGILTIVIVEGKDIRFNTFLGNPNPYVILKIGSVKFQTEICEKQEKPIWNCRFAVDLSKFHYNDEIRFELYDYNPYISDTMISFWSDSLKNITQIQRAVRVLDLAELNIKKQINGKLKVSFEYYNDGQKSQEQSSIKENQEVISSYNAEGVLRISILNGTKLKRSKDTQFGSVQIESIQQQTKKFKQENPTLNQKFLMKCQPLKDKNIEIKFSLKNYFSSNDIDVDVGSIMQNLDQLSLVANKPKCVQKNFTDNNIPSSAALMCEYTFLKNSFTREPKGIVRIKIEKVNNINLKKAFYTFQNSNQLCKFYIEGPTFYLDTNSVLDEIKFNLYINKDLLEVQMNKEEFSQLEPECTVSLVLAELNWLQNKDDEVEREAVTTLNFITNKVATKVSLSLVHRNEQTWSKFQKEYDPLVASFKRQKTIEPNEKTPLNIQKHESNQQQKQSQFSNKQPNLIASSKEGPKKKSVVNVKEDIDGGNFTKLSQNTLKQDNQPKQVYEGLNLFCVIKGIQINGINLEDLGKTNLFLEVSIPTLNYRCFTSVCDNPYKFEWQTNIPINFINYIDKDAIPATVKIYELYVNPNQVDNEVIPSKYNEIMSFTLNPLHLEIPTVLIQQYGLARNTISSIDIKSPVLSQNFMFLFKKVLSQKNKSFDQFQKSLTQNGTLKIKYTQNKSLFIDQPLGILSIDCIQGENIQYTNRDIINSLLVFEVNNQIAKTDEHINNLKNPKYQKSIKFFTNSILDTLKIKFFDFSNNASILMFKIFQRIADLPLVNTDFPNTWKIPLSTLNQEIEGNFVFTFSYTPINSHPFYKQIQNGSELNEKLFWVERYEKRDGSVKGITQVVISTQSLEITGGPKDTHAQITLKSKNSTYISQKIRLSKNTNTYNNIKENFRLNLNAFDLEEQNIDVSCTFMYSKDDKNFTVNGILNGQLEWTRYPLKKYKTNYIQVELKKINFKGAINDSLNQITLIVDVVDSFSIENYENVLLNIRPLKIKNINQTNPLNDLFLKTSCQYVLKLFINKKDQVNQFFYAMPGTIESTTDVKSVTFLPSSLTYYSTPFRVQSLQSIIVQESKDIIDRQMSFGDRICSFFTTNLNVQINIELVQITDMTVKHPLNIDYMQLDQCSMPILKGQICFSDILNFLNEKDQTQNFAIKMLKQIHPNLISAGEANTSRLGIKQEEIVFVFSADFNLCPKRLQSQLNLKMEGENEQQNKQQQSNEEIKMVKEMKDGLIQIQVEGLHGINNSSNQSTISSETEATIYSNQIIFKQLDQEGLSKLTFKKKQQQYSISQDETSEYFRNDEAPFNQLAQLIFHPEQNNVSISLIKNLIEFISLDKSKRYLRRKQLQSFSINLDSLNWFTNQTISMSILLQNDLLYRSAVLNLNLSFIQNRFTSNFDCTIILKSFEIMDIKEKDFQKSLSFNFYIQGFDTEEDSFQQIISHSNNSYPIIKEFSKFKQSYQSSKILPATEFKQTDTGYIYTQSLNLKCQSIFDTLTIDFCDTSKTDTGLISKCKLPLYNIKFPQVSQEEEKKQEEEEQQNISQEEDIQDDDNQNNNTNSQQKMLRNNFLERKIKTIVEHGLKKFNEEQIQKNIEVEFFLVMFNSVNIIKRIPCKVVLEFFKGEVNNQPQSTISLANIAKIKGKLTNVREKLYKIYYYDSKMNAYEFNQQFRKKFKGMSLLYLRERFSGMNKQYNNPDFKKELTQYSKDGEYLWHITIPQGTTLQIKGSIKMKYSFNISLIIQQNVKNSTPLKLFAQFKRDAYSFKEERGDDGDEIEMTEITLNQEIDFYIPGEVMKNSSQIMLGFKYMDKEGNIKLEEGEIPKHSIQQTIQSINSPEDLFQTQQLLIFIRPSNFRVITLLRVITSPFYKQNVGEISVQIHRIIRVEQNEMLDTRGLNSVIRYKDKKIIAKNYFSDKISVFALSNMKLKVKVNGQKEFTNFIDSDGSILQNEFKTHKFLTSHPSDKIELKLVMTGQSKEQLNKIMRNISQEQSEEIEEAKDIGEDEEVKQENNDDFLREDRSINLCKGSFQIVDVVYSKPQGEEFFFIQPLRELIYHNNDVMKQFYNILNRKDIYVLGSFKFQPIHWAKVFMKIDGIKNIQLNPEHHLIQQIIKKIDEDNERYKDDLIYFGVKLKTMVYYNDYSTDVINEHSTSLLEITLENFIESQLNSKAISFQFDTPENFSVVYRQQDDIENIAIEVMLVMMFEGKEYELCQRLYPVKKMCEQKYLNNVMSLNLELNEQCNTSVSSNDIIKLKNAKQIPIVISRIQARQEIKIKRNQNEFDKLVVEKKEKKNVENEKLNFRKTTLLDMIQNLLSSSQRKVTLQIIKEIQELILYVDYSEYKQHVKTTVITLMNFIRVYYDDYEIVQQCLANMSNLAAQDINQFIDIFKANNGLAICQDLAEMLSKIKLLHINQIDENQEEKKNKVQSKEKKSTLIIDYRSKKLDISSSMTITTEQLKQESYKQEDLLNIILNNRLRYVETQKDENGLFQQNSKYVRNQSDFELLEYSQKDDFLRSKGIQTLQLLKLLDFYMERSVQNVIECNQLIKIIDELLIESLGKVKNLVKLYSMISTKVLSMTIDEESEKILGLDIFANFLITLCSSASNMNSEDTLLALKTVCKLFRYIGYKKDFGYISKTYNQYFSFVFSLIGTKKITRYVLSEIIDQLVQDITVISQDPQNIIKKKFSQLVDEKNLLRQLEKVLDEELLDSYVLAEDEKEIFNEDIIIENCFKFLTMLAREFEYPADEFLGIESILKQRQKTVKKPKRKATIENFLSFLFNKAQGLDNLNKYDINKRKKELLEKKKQDFLSDPVKLKNELATKYLISRLDWK</sequence>
<organism evidence="3 4">
    <name type="scientific">Tetrahymena thermophila (strain SB210)</name>
    <dbReference type="NCBI Taxonomy" id="312017"/>
    <lineage>
        <taxon>Eukaryota</taxon>
        <taxon>Sar</taxon>
        <taxon>Alveolata</taxon>
        <taxon>Ciliophora</taxon>
        <taxon>Intramacronucleata</taxon>
        <taxon>Oligohymenophorea</taxon>
        <taxon>Hymenostomatida</taxon>
        <taxon>Tetrahymenina</taxon>
        <taxon>Tetrahymenidae</taxon>
        <taxon>Tetrahymena</taxon>
    </lineage>
</organism>
<protein>
    <submittedName>
        <fullName evidence="3">C2 domain protein</fullName>
    </submittedName>
</protein>
<dbReference type="KEGG" id="tet:TTHERM_00450980"/>
<dbReference type="SUPFAM" id="SSF49562">
    <property type="entry name" value="C2 domain (Calcium/lipid-binding domain, CaLB)"/>
    <property type="match status" value="2"/>
</dbReference>
<dbReference type="HOGENOM" id="CLU_227003_0_0_1"/>
<dbReference type="Pfam" id="PF00168">
    <property type="entry name" value="C2"/>
    <property type="match status" value="2"/>
</dbReference>
<evidence type="ECO:0000313" key="4">
    <source>
        <dbReference type="Proteomes" id="UP000009168"/>
    </source>
</evidence>
<name>Q238S1_TETTS</name>
<dbReference type="CDD" id="cd00030">
    <property type="entry name" value="C2"/>
    <property type="match status" value="1"/>
</dbReference>
<evidence type="ECO:0000259" key="2">
    <source>
        <dbReference type="PROSITE" id="PS50004"/>
    </source>
</evidence>
<reference evidence="4" key="1">
    <citation type="journal article" date="2006" name="PLoS Biol.">
        <title>Macronuclear genome sequence of the ciliate Tetrahymena thermophila, a model eukaryote.</title>
        <authorList>
            <person name="Eisen J.A."/>
            <person name="Coyne R.S."/>
            <person name="Wu M."/>
            <person name="Wu D."/>
            <person name="Thiagarajan M."/>
            <person name="Wortman J.R."/>
            <person name="Badger J.H."/>
            <person name="Ren Q."/>
            <person name="Amedeo P."/>
            <person name="Jones K.M."/>
            <person name="Tallon L.J."/>
            <person name="Delcher A.L."/>
            <person name="Salzberg S.L."/>
            <person name="Silva J.C."/>
            <person name="Haas B.J."/>
            <person name="Majoros W.H."/>
            <person name="Farzad M."/>
            <person name="Carlton J.M."/>
            <person name="Smith R.K. Jr."/>
            <person name="Garg J."/>
            <person name="Pearlman R.E."/>
            <person name="Karrer K.M."/>
            <person name="Sun L."/>
            <person name="Manning G."/>
            <person name="Elde N.C."/>
            <person name="Turkewitz A.P."/>
            <person name="Asai D.J."/>
            <person name="Wilkes D.E."/>
            <person name="Wang Y."/>
            <person name="Cai H."/>
            <person name="Collins K."/>
            <person name="Stewart B.A."/>
            <person name="Lee S.R."/>
            <person name="Wilamowska K."/>
            <person name="Weinberg Z."/>
            <person name="Ruzzo W.L."/>
            <person name="Wloga D."/>
            <person name="Gaertig J."/>
            <person name="Frankel J."/>
            <person name="Tsao C.-C."/>
            <person name="Gorovsky M.A."/>
            <person name="Keeling P.J."/>
            <person name="Waller R.F."/>
            <person name="Patron N.J."/>
            <person name="Cherry J.M."/>
            <person name="Stover N.A."/>
            <person name="Krieger C.J."/>
            <person name="del Toro C."/>
            <person name="Ryder H.F."/>
            <person name="Williamson S.C."/>
            <person name="Barbeau R.A."/>
            <person name="Hamilton E.P."/>
            <person name="Orias E."/>
        </authorList>
    </citation>
    <scope>NUCLEOTIDE SEQUENCE [LARGE SCALE GENOMIC DNA]</scope>
    <source>
        <strain evidence="4">SB210</strain>
    </source>
</reference>
<feature type="region of interest" description="Disordered" evidence="1">
    <location>
        <begin position="441"/>
        <end position="471"/>
    </location>
</feature>
<dbReference type="GeneID" id="7823997"/>
<proteinExistence type="predicted"/>
<dbReference type="InterPro" id="IPR000008">
    <property type="entry name" value="C2_dom"/>
</dbReference>
<dbReference type="OrthoDB" id="270970at2759"/>
<gene>
    <name evidence="3" type="ORF">TTHERM_00450980</name>
</gene>
<dbReference type="RefSeq" id="XP_001013394.2">
    <property type="nucleotide sequence ID" value="XM_001013394.2"/>
</dbReference>
<accession>Q238S1</accession>
<feature type="compositionally biased region" description="Acidic residues" evidence="1">
    <location>
        <begin position="1538"/>
        <end position="1555"/>
    </location>
</feature>
<dbReference type="SMART" id="SM00239">
    <property type="entry name" value="C2"/>
    <property type="match status" value="3"/>
</dbReference>
<dbReference type="Gene3D" id="2.60.40.150">
    <property type="entry name" value="C2 domain"/>
    <property type="match status" value="1"/>
</dbReference>
<dbReference type="PROSITE" id="PS50004">
    <property type="entry name" value="C2"/>
    <property type="match status" value="1"/>
</dbReference>